<sequence>MTSKIARDSQASPGAQAAHRPRSSSASRTPQIHKKYVAAVSGIVLSSILAGIVGGCAWGLLRPKQEVQLIERGQVAVVEGSAQAGFIGVLWFVLIGAILGGGLGLLVLRGRNFNGPSAGLLGVVVAGCIGLICSVVVFVTGQVVAGIRQVDISSLELGQSAQAVPEFSTYSALLVAPLVAMIALWARILFQSEDDPAEHPAE</sequence>
<organism evidence="3 4">
    <name type="scientific">Corynebacterium lactis RW2-5</name>
    <dbReference type="NCBI Taxonomy" id="1408189"/>
    <lineage>
        <taxon>Bacteria</taxon>
        <taxon>Bacillati</taxon>
        <taxon>Actinomycetota</taxon>
        <taxon>Actinomycetes</taxon>
        <taxon>Mycobacteriales</taxon>
        <taxon>Corynebacteriaceae</taxon>
        <taxon>Corynebacterium</taxon>
    </lineage>
</organism>
<dbReference type="OrthoDB" id="9856898at2"/>
<feature type="region of interest" description="Disordered" evidence="1">
    <location>
        <begin position="1"/>
        <end position="30"/>
    </location>
</feature>
<feature type="transmembrane region" description="Helical" evidence="2">
    <location>
        <begin position="167"/>
        <end position="190"/>
    </location>
</feature>
<reference evidence="3 4" key="1">
    <citation type="submission" date="2013-10" db="EMBL/GenBank/DDBJ databases">
        <title>Complete genome sequence of Corynebacterium lactis DSM 45799(T), isolated from raw cow milk.</title>
        <authorList>
            <person name="Ruckert C."/>
            <person name="Albersmeier A."/>
            <person name="Lipski A."/>
            <person name="Kalinowski J."/>
        </authorList>
    </citation>
    <scope>NUCLEOTIDE SEQUENCE [LARGE SCALE GENOMIC DNA]</scope>
    <source>
        <strain evidence="3 4">RW2-5</strain>
    </source>
</reference>
<keyword evidence="2" id="KW-1133">Transmembrane helix</keyword>
<evidence type="ECO:0008006" key="5">
    <source>
        <dbReference type="Google" id="ProtNLM"/>
    </source>
</evidence>
<keyword evidence="2" id="KW-0812">Transmembrane</keyword>
<accession>A0A0K2H3G3</accession>
<feature type="transmembrane region" description="Helical" evidence="2">
    <location>
        <begin position="120"/>
        <end position="147"/>
    </location>
</feature>
<protein>
    <recommendedName>
        <fullName evidence="5">DUF2567 domain-containing protein</fullName>
    </recommendedName>
</protein>
<proteinExistence type="predicted"/>
<dbReference type="Proteomes" id="UP000058446">
    <property type="component" value="Chromosome"/>
</dbReference>
<evidence type="ECO:0000313" key="3">
    <source>
        <dbReference type="EMBL" id="ALA68579.1"/>
    </source>
</evidence>
<evidence type="ECO:0000256" key="1">
    <source>
        <dbReference type="SAM" id="MobiDB-lite"/>
    </source>
</evidence>
<keyword evidence="2" id="KW-0472">Membrane</keyword>
<feature type="compositionally biased region" description="Polar residues" evidence="1">
    <location>
        <begin position="1"/>
        <end position="13"/>
    </location>
</feature>
<name>A0A0K2H3G3_9CORY</name>
<feature type="compositionally biased region" description="Low complexity" evidence="1">
    <location>
        <begin position="15"/>
        <end position="28"/>
    </location>
</feature>
<dbReference type="KEGG" id="clw:CLAC_07655"/>
<dbReference type="STRING" id="1408189.CLAC_07655"/>
<feature type="transmembrane region" description="Helical" evidence="2">
    <location>
        <begin position="36"/>
        <end position="61"/>
    </location>
</feature>
<evidence type="ECO:0000256" key="2">
    <source>
        <dbReference type="SAM" id="Phobius"/>
    </source>
</evidence>
<dbReference type="EMBL" id="CP006841">
    <property type="protein sequence ID" value="ALA68579.1"/>
    <property type="molecule type" value="Genomic_DNA"/>
</dbReference>
<keyword evidence="4" id="KW-1185">Reference proteome</keyword>
<feature type="transmembrane region" description="Helical" evidence="2">
    <location>
        <begin position="81"/>
        <end position="108"/>
    </location>
</feature>
<gene>
    <name evidence="3" type="ORF">CLAC_07655</name>
</gene>
<dbReference type="PATRIC" id="fig|1408189.4.peg.1532"/>
<evidence type="ECO:0000313" key="4">
    <source>
        <dbReference type="Proteomes" id="UP000058446"/>
    </source>
</evidence>
<dbReference type="AlphaFoldDB" id="A0A0K2H3G3"/>
<dbReference type="RefSeq" id="WP_082313234.1">
    <property type="nucleotide sequence ID" value="NZ_CP006841.1"/>
</dbReference>